<evidence type="ECO:0008006" key="2">
    <source>
        <dbReference type="Google" id="ProtNLM"/>
    </source>
</evidence>
<dbReference type="Gene3D" id="3.30.2010.20">
    <property type="match status" value="1"/>
</dbReference>
<sequence length="44" mass="5193">NQEAHERLCSSREEMVEEVRKTVLHELGHYVGIEEERLEELDLG</sequence>
<protein>
    <recommendedName>
        <fullName evidence="2">Metallopeptidase family protein</fullName>
    </recommendedName>
</protein>
<dbReference type="InterPro" id="IPR010428">
    <property type="entry name" value="Zincin_1"/>
</dbReference>
<accession>X0SS02</accession>
<dbReference type="SUPFAM" id="SSF55486">
    <property type="entry name" value="Metalloproteases ('zincins'), catalytic domain"/>
    <property type="match status" value="1"/>
</dbReference>
<reference evidence="1" key="1">
    <citation type="journal article" date="2014" name="Front. Microbiol.">
        <title>High frequency of phylogenetically diverse reductive dehalogenase-homologous genes in deep subseafloor sedimentary metagenomes.</title>
        <authorList>
            <person name="Kawai M."/>
            <person name="Futagami T."/>
            <person name="Toyoda A."/>
            <person name="Takaki Y."/>
            <person name="Nishi S."/>
            <person name="Hori S."/>
            <person name="Arai W."/>
            <person name="Tsubouchi T."/>
            <person name="Morono Y."/>
            <person name="Uchiyama I."/>
            <person name="Ito T."/>
            <person name="Fujiyama A."/>
            <person name="Inagaki F."/>
            <person name="Takami H."/>
        </authorList>
    </citation>
    <scope>NUCLEOTIDE SEQUENCE</scope>
    <source>
        <strain evidence="1">Expedition CK06-06</strain>
    </source>
</reference>
<dbReference type="EMBL" id="BARS01000891">
    <property type="protein sequence ID" value="GAF83844.1"/>
    <property type="molecule type" value="Genomic_DNA"/>
</dbReference>
<evidence type="ECO:0000313" key="1">
    <source>
        <dbReference type="EMBL" id="GAF83844.1"/>
    </source>
</evidence>
<proteinExistence type="predicted"/>
<comment type="caution">
    <text evidence="1">The sequence shown here is derived from an EMBL/GenBank/DDBJ whole genome shotgun (WGS) entry which is preliminary data.</text>
</comment>
<gene>
    <name evidence="1" type="ORF">S01H1_01939</name>
</gene>
<organism evidence="1">
    <name type="scientific">marine sediment metagenome</name>
    <dbReference type="NCBI Taxonomy" id="412755"/>
    <lineage>
        <taxon>unclassified sequences</taxon>
        <taxon>metagenomes</taxon>
        <taxon>ecological metagenomes</taxon>
    </lineage>
</organism>
<name>X0SS02_9ZZZZ</name>
<dbReference type="InterPro" id="IPR038555">
    <property type="entry name" value="Zincin_1_sf"/>
</dbReference>
<dbReference type="Pfam" id="PF06262">
    <property type="entry name" value="Zincin_1"/>
    <property type="match status" value="1"/>
</dbReference>
<feature type="non-terminal residue" evidence="1">
    <location>
        <position position="1"/>
    </location>
</feature>
<dbReference type="AlphaFoldDB" id="X0SS02"/>